<dbReference type="AlphaFoldDB" id="A0A1Z1MM72"/>
<keyword evidence="2" id="KW-0150">Chloroplast</keyword>
<keyword evidence="2" id="KW-0934">Plastid</keyword>
<geneLocation type="chloroplast" evidence="2"/>
<evidence type="ECO:0000313" key="2">
    <source>
        <dbReference type="EMBL" id="ARW66851.1"/>
    </source>
</evidence>
<dbReference type="GeneID" id="33360064"/>
<keyword evidence="1" id="KW-1133">Transmembrane helix</keyword>
<evidence type="ECO:0000256" key="1">
    <source>
        <dbReference type="SAM" id="Phobius"/>
    </source>
</evidence>
<keyword evidence="1" id="KW-0812">Transmembrane</keyword>
<dbReference type="EMBL" id="MF101444">
    <property type="protein sequence ID" value="ARW66851.1"/>
    <property type="molecule type" value="Genomic_DNA"/>
</dbReference>
<dbReference type="RefSeq" id="YP_009397665.1">
    <property type="nucleotide sequence ID" value="NC_035288.1"/>
</dbReference>
<keyword evidence="1" id="KW-0472">Membrane</keyword>
<accession>A0A1Z1MM72</accession>
<feature type="transmembrane region" description="Helical" evidence="1">
    <location>
        <begin position="6"/>
        <end position="24"/>
    </location>
</feature>
<gene>
    <name evidence="2" type="primary">secG</name>
</gene>
<feature type="transmembrane region" description="Helical" evidence="1">
    <location>
        <begin position="45"/>
        <end position="66"/>
    </location>
</feature>
<reference evidence="2" key="1">
    <citation type="journal article" date="2017" name="J. Phycol.">
        <title>Analysis of chloroplast genomes and a supermatrix inform reclassification of the Rhodomelaceae (Rhodophyta).</title>
        <authorList>
            <person name="Diaz-Tapia P."/>
            <person name="Maggs C.A."/>
            <person name="West J.A."/>
            <person name="Verbruggen H."/>
        </authorList>
    </citation>
    <scope>NUCLEOTIDE SEQUENCE</scope>
    <source>
        <strain evidence="2">PD1107</strain>
    </source>
</reference>
<protein>
    <submittedName>
        <fullName evidence="2">Preprotein-translocase subunit g</fullName>
    </submittedName>
</protein>
<organism evidence="2">
    <name type="scientific">Dipterosiphonia australica</name>
    <dbReference type="NCBI Taxonomy" id="2007208"/>
    <lineage>
        <taxon>Eukaryota</taxon>
        <taxon>Rhodophyta</taxon>
        <taxon>Florideophyceae</taxon>
        <taxon>Rhodymeniophycidae</taxon>
        <taxon>Ceramiales</taxon>
        <taxon>Rhodomelaceae</taxon>
        <taxon>Herposiphonieae</taxon>
        <taxon>Dipterosiphonia</taxon>
    </lineage>
</organism>
<sequence>MLIKVFWYFFSLLSIFFILINVPSKSNIKSSVSQGQLFGLRSNRLFIEKVIAFNVSMFFILTILSLI</sequence>
<name>A0A1Z1MM72_9FLOR</name>
<proteinExistence type="predicted"/>